<organism evidence="1 2">
    <name type="scientific">Cannabis sativa</name>
    <name type="common">Hemp</name>
    <name type="synonym">Marijuana</name>
    <dbReference type="NCBI Taxonomy" id="3483"/>
    <lineage>
        <taxon>Eukaryota</taxon>
        <taxon>Viridiplantae</taxon>
        <taxon>Streptophyta</taxon>
        <taxon>Embryophyta</taxon>
        <taxon>Tracheophyta</taxon>
        <taxon>Spermatophyta</taxon>
        <taxon>Magnoliopsida</taxon>
        <taxon>eudicotyledons</taxon>
        <taxon>Gunneridae</taxon>
        <taxon>Pentapetalae</taxon>
        <taxon>rosids</taxon>
        <taxon>fabids</taxon>
        <taxon>Rosales</taxon>
        <taxon>Cannabaceae</taxon>
        <taxon>Cannabis</taxon>
    </lineage>
</organism>
<accession>A0A7J6EJM8</accession>
<dbReference type="AlphaFoldDB" id="A0A7J6EJM8"/>
<proteinExistence type="predicted"/>
<dbReference type="EMBL" id="JAATIQ010000395">
    <property type="protein sequence ID" value="KAF4357889.1"/>
    <property type="molecule type" value="Genomic_DNA"/>
</dbReference>
<reference evidence="1 2" key="1">
    <citation type="journal article" date="2020" name="bioRxiv">
        <title>Sequence and annotation of 42 cannabis genomes reveals extensive copy number variation in cannabinoid synthesis and pathogen resistance genes.</title>
        <authorList>
            <person name="Mckernan K.J."/>
            <person name="Helbert Y."/>
            <person name="Kane L.T."/>
            <person name="Ebling H."/>
            <person name="Zhang L."/>
            <person name="Liu B."/>
            <person name="Eaton Z."/>
            <person name="Mclaughlin S."/>
            <person name="Kingan S."/>
            <person name="Baybayan P."/>
            <person name="Concepcion G."/>
            <person name="Jordan M."/>
            <person name="Riva A."/>
            <person name="Barbazuk W."/>
            <person name="Harkins T."/>
        </authorList>
    </citation>
    <scope>NUCLEOTIDE SEQUENCE [LARGE SCALE GENOMIC DNA]</scope>
    <source>
        <strain evidence="2">cv. Jamaican Lion 4</strain>
        <tissue evidence="1">Leaf</tissue>
    </source>
</reference>
<comment type="caution">
    <text evidence="1">The sequence shown here is derived from an EMBL/GenBank/DDBJ whole genome shotgun (WGS) entry which is preliminary data.</text>
</comment>
<evidence type="ECO:0000313" key="2">
    <source>
        <dbReference type="Proteomes" id="UP000583929"/>
    </source>
</evidence>
<name>A0A7J6EJM8_CANSA</name>
<gene>
    <name evidence="1" type="ORF">G4B88_027773</name>
</gene>
<sequence>MEMFNSIFEVNDYYLVCKDETGFLIKHTNDGSSEGAFACTNIQMLLIMMVIANTKPEIAVEGGIDGNLMKFWKIVLSSWVLSSLVKKEALKSVMG</sequence>
<keyword evidence="2" id="KW-1185">Reference proteome</keyword>
<protein>
    <submittedName>
        <fullName evidence="1">Uncharacterized protein</fullName>
    </submittedName>
</protein>
<dbReference type="Proteomes" id="UP000583929">
    <property type="component" value="Unassembled WGS sequence"/>
</dbReference>
<evidence type="ECO:0000313" key="1">
    <source>
        <dbReference type="EMBL" id="KAF4357889.1"/>
    </source>
</evidence>